<keyword evidence="9" id="KW-0408">Iron</keyword>
<keyword evidence="11" id="KW-0234">DNA repair</keyword>
<keyword evidence="8" id="KW-0378">Hydrolase</keyword>
<evidence type="ECO:0000256" key="5">
    <source>
        <dbReference type="ARBA" id="ARBA00022485"/>
    </source>
</evidence>
<name>A0A927F4X0_9BACT</name>
<dbReference type="CDD" id="cd10030">
    <property type="entry name" value="UDG-F4_TTUDGA_SPO1dp_like"/>
    <property type="match status" value="1"/>
</dbReference>
<evidence type="ECO:0000256" key="6">
    <source>
        <dbReference type="ARBA" id="ARBA00022723"/>
    </source>
</evidence>
<dbReference type="Gene3D" id="3.40.470.10">
    <property type="entry name" value="Uracil-DNA glycosylase-like domain"/>
    <property type="match status" value="1"/>
</dbReference>
<keyword evidence="7" id="KW-0227">DNA damage</keyword>
<dbReference type="PANTHER" id="PTHR33693">
    <property type="entry name" value="TYPE-5 URACIL-DNA GLYCOSYLASE"/>
    <property type="match status" value="1"/>
</dbReference>
<evidence type="ECO:0000313" key="13">
    <source>
        <dbReference type="EMBL" id="MBD5778448.1"/>
    </source>
</evidence>
<dbReference type="NCBIfam" id="TIGR00758">
    <property type="entry name" value="UDG_fam4"/>
    <property type="match status" value="1"/>
</dbReference>
<dbReference type="GO" id="GO:0006281">
    <property type="term" value="P:DNA repair"/>
    <property type="evidence" value="ECO:0007669"/>
    <property type="project" value="UniProtKB-KW"/>
</dbReference>
<evidence type="ECO:0000256" key="11">
    <source>
        <dbReference type="ARBA" id="ARBA00023204"/>
    </source>
</evidence>
<comment type="similarity">
    <text evidence="2">Belongs to the uracil-DNA glycosylase (UDG) superfamily. Type 4 (UDGa) family.</text>
</comment>
<evidence type="ECO:0000256" key="8">
    <source>
        <dbReference type="ARBA" id="ARBA00022801"/>
    </source>
</evidence>
<dbReference type="Pfam" id="PF03167">
    <property type="entry name" value="UDG"/>
    <property type="match status" value="1"/>
</dbReference>
<evidence type="ECO:0000256" key="3">
    <source>
        <dbReference type="ARBA" id="ARBA00012030"/>
    </source>
</evidence>
<comment type="catalytic activity">
    <reaction evidence="1">
        <text>Hydrolyzes single-stranded DNA or mismatched double-stranded DNA and polynucleotides, releasing free uracil.</text>
        <dbReference type="EC" id="3.2.2.27"/>
    </reaction>
</comment>
<evidence type="ECO:0000256" key="7">
    <source>
        <dbReference type="ARBA" id="ARBA00022763"/>
    </source>
</evidence>
<evidence type="ECO:0000313" key="14">
    <source>
        <dbReference type="Proteomes" id="UP000622317"/>
    </source>
</evidence>
<dbReference type="InterPro" id="IPR005273">
    <property type="entry name" value="Ura-DNA_glyco_family4"/>
</dbReference>
<proteinExistence type="inferred from homology"/>
<evidence type="ECO:0000256" key="4">
    <source>
        <dbReference type="ARBA" id="ARBA00019403"/>
    </source>
</evidence>
<comment type="caution">
    <text evidence="13">The sequence shown here is derived from an EMBL/GenBank/DDBJ whole genome shotgun (WGS) entry which is preliminary data.</text>
</comment>
<evidence type="ECO:0000259" key="12">
    <source>
        <dbReference type="SMART" id="SM00986"/>
    </source>
</evidence>
<dbReference type="InterPro" id="IPR051536">
    <property type="entry name" value="UDG_Type-4/5"/>
</dbReference>
<dbReference type="EC" id="3.2.2.27" evidence="3"/>
<dbReference type="Proteomes" id="UP000622317">
    <property type="component" value="Unassembled WGS sequence"/>
</dbReference>
<dbReference type="InterPro" id="IPR005122">
    <property type="entry name" value="Uracil-DNA_glycosylase-like"/>
</dbReference>
<accession>A0A927F4X0</accession>
<evidence type="ECO:0000256" key="10">
    <source>
        <dbReference type="ARBA" id="ARBA00023014"/>
    </source>
</evidence>
<dbReference type="GO" id="GO:0046872">
    <property type="term" value="F:metal ion binding"/>
    <property type="evidence" value="ECO:0007669"/>
    <property type="project" value="UniProtKB-KW"/>
</dbReference>
<keyword evidence="10" id="KW-0411">Iron-sulfur</keyword>
<dbReference type="GO" id="GO:0004844">
    <property type="term" value="F:uracil DNA N-glycosylase activity"/>
    <property type="evidence" value="ECO:0007669"/>
    <property type="project" value="UniProtKB-EC"/>
</dbReference>
<dbReference type="GO" id="GO:0051539">
    <property type="term" value="F:4 iron, 4 sulfur cluster binding"/>
    <property type="evidence" value="ECO:0007669"/>
    <property type="project" value="UniProtKB-KW"/>
</dbReference>
<organism evidence="13 14">
    <name type="scientific">Pelagicoccus enzymogenes</name>
    <dbReference type="NCBI Taxonomy" id="2773457"/>
    <lineage>
        <taxon>Bacteria</taxon>
        <taxon>Pseudomonadati</taxon>
        <taxon>Verrucomicrobiota</taxon>
        <taxon>Opitutia</taxon>
        <taxon>Puniceicoccales</taxon>
        <taxon>Pelagicoccaceae</taxon>
        <taxon>Pelagicoccus</taxon>
    </lineage>
</organism>
<dbReference type="SMART" id="SM00987">
    <property type="entry name" value="UreE_C"/>
    <property type="match status" value="1"/>
</dbReference>
<dbReference type="InterPro" id="IPR036895">
    <property type="entry name" value="Uracil-DNA_glycosylase-like_sf"/>
</dbReference>
<dbReference type="AlphaFoldDB" id="A0A927F4X0"/>
<keyword evidence="6" id="KW-0479">Metal-binding</keyword>
<gene>
    <name evidence="13" type="ORF">IEN85_03010</name>
</gene>
<dbReference type="SUPFAM" id="SSF52141">
    <property type="entry name" value="Uracil-DNA glycosylase-like"/>
    <property type="match status" value="1"/>
</dbReference>
<keyword evidence="14" id="KW-1185">Reference proteome</keyword>
<reference evidence="13" key="1">
    <citation type="submission" date="2020-09" db="EMBL/GenBank/DDBJ databases">
        <title>Pelagicoccus enzymogenes sp. nov. with an EPS production, isolated from marine sediment.</title>
        <authorList>
            <person name="Feng X."/>
        </authorList>
    </citation>
    <scope>NUCLEOTIDE SEQUENCE</scope>
    <source>
        <strain evidence="13">NFK12</strain>
    </source>
</reference>
<dbReference type="PANTHER" id="PTHR33693:SF1">
    <property type="entry name" value="TYPE-4 URACIL-DNA GLYCOSYLASE"/>
    <property type="match status" value="1"/>
</dbReference>
<dbReference type="EMBL" id="JACYFG010000006">
    <property type="protein sequence ID" value="MBD5778448.1"/>
    <property type="molecule type" value="Genomic_DNA"/>
</dbReference>
<keyword evidence="5" id="KW-0004">4Fe-4S</keyword>
<protein>
    <recommendedName>
        <fullName evidence="4">Type-4 uracil-DNA glycosylase</fullName>
        <ecNumber evidence="3">3.2.2.27</ecNumber>
    </recommendedName>
</protein>
<evidence type="ECO:0000256" key="2">
    <source>
        <dbReference type="ARBA" id="ARBA00006521"/>
    </source>
</evidence>
<dbReference type="RefSeq" id="WP_191615589.1">
    <property type="nucleotide sequence ID" value="NZ_JACYFG010000006.1"/>
</dbReference>
<evidence type="ECO:0000256" key="9">
    <source>
        <dbReference type="ARBA" id="ARBA00023004"/>
    </source>
</evidence>
<sequence>MKAEVEALVDELKRLRKAGVTRVSVSEAAIQSLKKFSKVASVDANTRAAVLDSIPDRVRSASVKDFDKVLLETKSETKKAAAKQTYGAKLPRPPRILLPNGDKRERWEFLRDKVLNCPTCNQRVKPGKKVVFGVGNLDAEIFFCGEAPGADEEIQGEPFVGKAGQLLDKMIAAMGLKREEVYIGNIMNWRPEMPTPTGNRPPTVEEMNFCLPYLKAQLEVVKPKLIVALGATAAKGLLGANSFRSLRELKGQWQSFEGVPVMPTYHPSYLLRNDTKRDKRSAWEDWLKVMDKAGLPISEKQQGYFL</sequence>
<evidence type="ECO:0000256" key="1">
    <source>
        <dbReference type="ARBA" id="ARBA00001400"/>
    </source>
</evidence>
<dbReference type="SMART" id="SM00986">
    <property type="entry name" value="UDG"/>
    <property type="match status" value="1"/>
</dbReference>
<feature type="domain" description="Uracil-DNA glycosylase-like" evidence="12">
    <location>
        <begin position="132"/>
        <end position="287"/>
    </location>
</feature>